<evidence type="ECO:0000256" key="7">
    <source>
        <dbReference type="SAM" id="Phobius"/>
    </source>
</evidence>
<feature type="transmembrane region" description="Helical" evidence="7">
    <location>
        <begin position="48"/>
        <end position="75"/>
    </location>
</feature>
<evidence type="ECO:0000256" key="2">
    <source>
        <dbReference type="ARBA" id="ARBA00012528"/>
    </source>
</evidence>
<protein>
    <recommendedName>
        <fullName evidence="2">diguanylate cyclase</fullName>
        <ecNumber evidence="2">2.7.7.65</ecNumber>
    </recommendedName>
</protein>
<feature type="domain" description="GGDEF" evidence="8">
    <location>
        <begin position="355"/>
        <end position="487"/>
    </location>
</feature>
<accession>A0ABQ3E3M3</accession>
<dbReference type="InterPro" id="IPR043128">
    <property type="entry name" value="Rev_trsase/Diguanyl_cyclase"/>
</dbReference>
<dbReference type="InterPro" id="IPR007895">
    <property type="entry name" value="MASE1"/>
</dbReference>
<dbReference type="EC" id="2.7.7.65" evidence="2"/>
<feature type="transmembrane region" description="Helical" evidence="7">
    <location>
        <begin position="244"/>
        <end position="261"/>
    </location>
</feature>
<feature type="transmembrane region" description="Helical" evidence="7">
    <location>
        <begin position="218"/>
        <end position="238"/>
    </location>
</feature>
<proteinExistence type="predicted"/>
<keyword evidence="4 7" id="KW-0812">Transmembrane</keyword>
<evidence type="ECO:0000256" key="4">
    <source>
        <dbReference type="ARBA" id="ARBA00022692"/>
    </source>
</evidence>
<organism evidence="9 10">
    <name type="scientific">Salinicola rhizosphaerae</name>
    <dbReference type="NCBI Taxonomy" id="1443141"/>
    <lineage>
        <taxon>Bacteria</taxon>
        <taxon>Pseudomonadati</taxon>
        <taxon>Pseudomonadota</taxon>
        <taxon>Gammaproteobacteria</taxon>
        <taxon>Oceanospirillales</taxon>
        <taxon>Halomonadaceae</taxon>
        <taxon>Salinicola</taxon>
    </lineage>
</organism>
<dbReference type="PROSITE" id="PS50887">
    <property type="entry name" value="GGDEF"/>
    <property type="match status" value="1"/>
</dbReference>
<dbReference type="InterPro" id="IPR000160">
    <property type="entry name" value="GGDEF_dom"/>
</dbReference>
<dbReference type="CDD" id="cd01949">
    <property type="entry name" value="GGDEF"/>
    <property type="match status" value="1"/>
</dbReference>
<keyword evidence="5 7" id="KW-1133">Transmembrane helix</keyword>
<dbReference type="InterPro" id="IPR029787">
    <property type="entry name" value="Nucleotide_cyclase"/>
</dbReference>
<comment type="caution">
    <text evidence="9">The sequence shown here is derived from an EMBL/GenBank/DDBJ whole genome shotgun (WGS) entry which is preliminary data.</text>
</comment>
<evidence type="ECO:0000313" key="9">
    <source>
        <dbReference type="EMBL" id="GHB25271.1"/>
    </source>
</evidence>
<sequence length="491" mass="53901">MKPLEPLPLDSVMDATATHGLRQAALFVAWLLLWRISALMEYAPHASLWFPPAGLSFAAFLLWGRSALPVLMLAAVSVTFWVDHLYELRQPIEELLLAGLLFGVAHCGTYALGATVLKHLVRGRSGTAAPVAIPLFLLIGCLTTLVAAVTGTVSLYAVGLIETPNLAAIWLPWWIGDMVGVIVLTPLFLGLLSWRYPHIESWLGGLSFAPEHQGRRHFLVKLGICALLLTLLMLISAKTGAPEVAFGAFFLIIPQMWIVYTEGAMRSAVSLTIFSTLTAVWVSALGLIEQSLTYQFAMCVIAASGYFGFTVPSLIANNRQLSEMAFNDGLTGALNRNRFFELAMQAKHDAERHQQPVSLLLMDMDAFKQINDSFGHDVGDQALLQLCRTLKLELSPKDLLGRFGGDEFLVLLPGTNAAAARRRMNTIQTKIGTQRIPGTEHRLSATVVHVTLAPYERLEDAFTRADHELLRVKRQRTGASRTHAAGTEEPR</sequence>
<dbReference type="PANTHER" id="PTHR45138">
    <property type="entry name" value="REGULATORY COMPONENTS OF SENSORY TRANSDUCTION SYSTEM"/>
    <property type="match status" value="1"/>
</dbReference>
<dbReference type="EMBL" id="BMZI01000005">
    <property type="protein sequence ID" value="GHB25271.1"/>
    <property type="molecule type" value="Genomic_DNA"/>
</dbReference>
<feature type="transmembrane region" description="Helical" evidence="7">
    <location>
        <begin position="129"/>
        <end position="158"/>
    </location>
</feature>
<feature type="transmembrane region" description="Helical" evidence="7">
    <location>
        <begin position="268"/>
        <end position="288"/>
    </location>
</feature>
<dbReference type="InterPro" id="IPR050469">
    <property type="entry name" value="Diguanylate_Cyclase"/>
</dbReference>
<evidence type="ECO:0000256" key="1">
    <source>
        <dbReference type="ARBA" id="ARBA00004651"/>
    </source>
</evidence>
<name>A0ABQ3E3M3_9GAMM</name>
<keyword evidence="3" id="KW-1003">Cell membrane</keyword>
<keyword evidence="10" id="KW-1185">Reference proteome</keyword>
<feature type="transmembrane region" description="Helical" evidence="7">
    <location>
        <begin position="294"/>
        <end position="316"/>
    </location>
</feature>
<reference evidence="10" key="1">
    <citation type="journal article" date="2019" name="Int. J. Syst. Evol. Microbiol.">
        <title>The Global Catalogue of Microorganisms (GCM) 10K type strain sequencing project: providing services to taxonomists for standard genome sequencing and annotation.</title>
        <authorList>
            <consortium name="The Broad Institute Genomics Platform"/>
            <consortium name="The Broad Institute Genome Sequencing Center for Infectious Disease"/>
            <person name="Wu L."/>
            <person name="Ma J."/>
        </authorList>
    </citation>
    <scope>NUCLEOTIDE SEQUENCE [LARGE SCALE GENOMIC DNA]</scope>
    <source>
        <strain evidence="10">KCTC 32998</strain>
    </source>
</reference>
<dbReference type="Gene3D" id="3.30.70.270">
    <property type="match status" value="1"/>
</dbReference>
<evidence type="ECO:0000256" key="6">
    <source>
        <dbReference type="ARBA" id="ARBA00023136"/>
    </source>
</evidence>
<comment type="subcellular location">
    <subcellularLocation>
        <location evidence="1">Cell membrane</location>
        <topology evidence="1">Multi-pass membrane protein</topology>
    </subcellularLocation>
</comment>
<evidence type="ECO:0000313" key="10">
    <source>
        <dbReference type="Proteomes" id="UP000646745"/>
    </source>
</evidence>
<feature type="transmembrane region" description="Helical" evidence="7">
    <location>
        <begin position="20"/>
        <end position="36"/>
    </location>
</feature>
<evidence type="ECO:0000256" key="3">
    <source>
        <dbReference type="ARBA" id="ARBA00022475"/>
    </source>
</evidence>
<dbReference type="SUPFAM" id="SSF55073">
    <property type="entry name" value="Nucleotide cyclase"/>
    <property type="match status" value="1"/>
</dbReference>
<gene>
    <name evidence="9" type="ORF">GCM10009038_25460</name>
</gene>
<evidence type="ECO:0000256" key="5">
    <source>
        <dbReference type="ARBA" id="ARBA00022989"/>
    </source>
</evidence>
<dbReference type="Pfam" id="PF05231">
    <property type="entry name" value="MASE1"/>
    <property type="match status" value="1"/>
</dbReference>
<feature type="transmembrane region" description="Helical" evidence="7">
    <location>
        <begin position="178"/>
        <end position="197"/>
    </location>
</feature>
<dbReference type="SMART" id="SM00267">
    <property type="entry name" value="GGDEF"/>
    <property type="match status" value="1"/>
</dbReference>
<dbReference type="Pfam" id="PF00990">
    <property type="entry name" value="GGDEF"/>
    <property type="match status" value="1"/>
</dbReference>
<keyword evidence="6 7" id="KW-0472">Membrane</keyword>
<feature type="transmembrane region" description="Helical" evidence="7">
    <location>
        <begin position="95"/>
        <end position="117"/>
    </location>
</feature>
<dbReference type="PANTHER" id="PTHR45138:SF24">
    <property type="entry name" value="DIGUANYLATE CYCLASE DGCC-RELATED"/>
    <property type="match status" value="1"/>
</dbReference>
<dbReference type="NCBIfam" id="TIGR00254">
    <property type="entry name" value="GGDEF"/>
    <property type="match status" value="1"/>
</dbReference>
<dbReference type="Proteomes" id="UP000646745">
    <property type="component" value="Unassembled WGS sequence"/>
</dbReference>
<evidence type="ECO:0000259" key="8">
    <source>
        <dbReference type="PROSITE" id="PS50887"/>
    </source>
</evidence>